<comment type="subcellular location">
    <subcellularLocation>
        <location evidence="2 5">Secreted</location>
        <location evidence="2 5">Cell wall</location>
    </subcellularLocation>
</comment>
<dbReference type="EMBL" id="JABFUD020000015">
    <property type="protein sequence ID" value="KAI5068939.1"/>
    <property type="molecule type" value="Genomic_DNA"/>
</dbReference>
<evidence type="ECO:0000256" key="3">
    <source>
        <dbReference type="ARBA" id="ARBA00005784"/>
    </source>
</evidence>
<dbReference type="OrthoDB" id="2015280at2759"/>
<dbReference type="PANTHER" id="PTHR21562">
    <property type="entry name" value="NOTUM-RELATED"/>
    <property type="match status" value="1"/>
</dbReference>
<gene>
    <name evidence="6" type="ORF">GOP47_0015240</name>
</gene>
<dbReference type="EC" id="3.1.1.-" evidence="5"/>
<reference evidence="6" key="1">
    <citation type="submission" date="2021-01" db="EMBL/GenBank/DDBJ databases">
        <title>Adiantum capillus-veneris genome.</title>
        <authorList>
            <person name="Fang Y."/>
            <person name="Liao Q."/>
        </authorList>
    </citation>
    <scope>NUCLEOTIDE SEQUENCE</scope>
    <source>
        <strain evidence="6">H3</strain>
        <tissue evidence="6">Leaf</tissue>
    </source>
</reference>
<keyword evidence="5" id="KW-0378">Hydrolase</keyword>
<dbReference type="AlphaFoldDB" id="A0A9D4UK14"/>
<dbReference type="InterPro" id="IPR004963">
    <property type="entry name" value="PAE/NOTUM"/>
</dbReference>
<comment type="function">
    <text evidence="1 5">Hydrolyzes acetyl esters in homogalacturonan regions of pectin. In type I primary cell wall, galacturonic acid residues of pectin can be acetylated at the O-2 and O-3 positions. Decreasing the degree of acetylation of pectin gels in vitro alters their physical properties.</text>
</comment>
<name>A0A9D4UK14_ADICA</name>
<dbReference type="PANTHER" id="PTHR21562:SF67">
    <property type="entry name" value="PECTIN ACETYLESTERASE"/>
    <property type="match status" value="1"/>
</dbReference>
<evidence type="ECO:0000256" key="2">
    <source>
        <dbReference type="ARBA" id="ARBA00004191"/>
    </source>
</evidence>
<protein>
    <recommendedName>
        <fullName evidence="5">Pectin acetylesterase</fullName>
        <ecNumber evidence="5">3.1.1.-</ecNumber>
    </recommendedName>
</protein>
<evidence type="ECO:0000313" key="7">
    <source>
        <dbReference type="Proteomes" id="UP000886520"/>
    </source>
</evidence>
<organism evidence="6 7">
    <name type="scientific">Adiantum capillus-veneris</name>
    <name type="common">Maidenhair fern</name>
    <dbReference type="NCBI Taxonomy" id="13818"/>
    <lineage>
        <taxon>Eukaryota</taxon>
        <taxon>Viridiplantae</taxon>
        <taxon>Streptophyta</taxon>
        <taxon>Embryophyta</taxon>
        <taxon>Tracheophyta</taxon>
        <taxon>Polypodiopsida</taxon>
        <taxon>Polypodiidae</taxon>
        <taxon>Polypodiales</taxon>
        <taxon>Pteridineae</taxon>
        <taxon>Pteridaceae</taxon>
        <taxon>Vittarioideae</taxon>
        <taxon>Adiantum</taxon>
    </lineage>
</organism>
<comment type="similarity">
    <text evidence="3 5">Belongs to the pectinacetylesterase family.</text>
</comment>
<dbReference type="Pfam" id="PF03283">
    <property type="entry name" value="PAE"/>
    <property type="match status" value="1"/>
</dbReference>
<sequence>MLFCSQSGIGIVAVDLSLLPDAVEVGAVCLDGSPPAYNFDKGSDTGVNHWLIHLEGGGWCESKISCAQRSMTYLGSSLKMNKSYDFPGILSASSKINPYFYNWNRVLLRYCDGGSFSGNIDAPVLVQLPGESKARTIYFRGERIWKALVEHLLLLGMNLAEKALLAGTSAGALASLIHCDSFREFVPIQSEVKCLSDAGFFIDVVDVGGERSFRRYFGNVVDTQNITDALPDTCTQRYGASQCFFPAQLIRQIKSPFFILNAAYDSWQWNNVLVPSSADPKGEWSLCKKNLMSCSTKQVAILQEFRKQLVEALGPSTLPIGASSFLLSCVYHNIAFDTRLWATPSSQVGNKTAAVAVGEWYFEANNKSTLDCPYPCNTNCKGVLL</sequence>
<evidence type="ECO:0000256" key="1">
    <source>
        <dbReference type="ARBA" id="ARBA00003534"/>
    </source>
</evidence>
<keyword evidence="7" id="KW-1185">Reference proteome</keyword>
<keyword evidence="5" id="KW-0961">Cell wall biogenesis/degradation</keyword>
<keyword evidence="4 5" id="KW-0134">Cell wall</keyword>
<evidence type="ECO:0000313" key="6">
    <source>
        <dbReference type="EMBL" id="KAI5068939.1"/>
    </source>
</evidence>
<accession>A0A9D4UK14</accession>
<evidence type="ECO:0000256" key="4">
    <source>
        <dbReference type="ARBA" id="ARBA00022512"/>
    </source>
</evidence>
<dbReference type="Proteomes" id="UP000886520">
    <property type="component" value="Chromosome 15"/>
</dbReference>
<proteinExistence type="inferred from homology"/>
<comment type="caution">
    <text evidence="6">The sequence shown here is derived from an EMBL/GenBank/DDBJ whole genome shotgun (WGS) entry which is preliminary data.</text>
</comment>
<dbReference type="GO" id="GO:0071555">
    <property type="term" value="P:cell wall organization"/>
    <property type="evidence" value="ECO:0007669"/>
    <property type="project" value="UniProtKB-KW"/>
</dbReference>
<evidence type="ECO:0000256" key="5">
    <source>
        <dbReference type="RuleBase" id="RU363114"/>
    </source>
</evidence>
<keyword evidence="5" id="KW-0964">Secreted</keyword>
<dbReference type="GO" id="GO:0016787">
    <property type="term" value="F:hydrolase activity"/>
    <property type="evidence" value="ECO:0007669"/>
    <property type="project" value="UniProtKB-KW"/>
</dbReference>